<dbReference type="PANTHER" id="PTHR30136">
    <property type="entry name" value="HELIX-TURN-HELIX TRANSCRIPTIONAL REGULATOR, ICLR FAMILY"/>
    <property type="match status" value="1"/>
</dbReference>
<evidence type="ECO:0000256" key="2">
    <source>
        <dbReference type="ARBA" id="ARBA00023125"/>
    </source>
</evidence>
<evidence type="ECO:0000256" key="3">
    <source>
        <dbReference type="ARBA" id="ARBA00023163"/>
    </source>
</evidence>
<keyword evidence="3" id="KW-0804">Transcription</keyword>
<dbReference type="Gene3D" id="3.30.450.40">
    <property type="match status" value="2"/>
</dbReference>
<evidence type="ECO:0000259" key="6">
    <source>
        <dbReference type="PROSITE" id="PS51078"/>
    </source>
</evidence>
<dbReference type="PROSITE" id="PS51077">
    <property type="entry name" value="HTH_ICLR"/>
    <property type="match status" value="1"/>
</dbReference>
<dbReference type="Pfam" id="PF09339">
    <property type="entry name" value="HTH_IclR"/>
    <property type="match status" value="1"/>
</dbReference>
<dbReference type="InterPro" id="IPR036390">
    <property type="entry name" value="WH_DNA-bd_sf"/>
</dbReference>
<dbReference type="GO" id="GO:0003677">
    <property type="term" value="F:DNA binding"/>
    <property type="evidence" value="ECO:0007669"/>
    <property type="project" value="UniProtKB-KW"/>
</dbReference>
<evidence type="ECO:0000256" key="4">
    <source>
        <dbReference type="SAM" id="MobiDB-lite"/>
    </source>
</evidence>
<dbReference type="GO" id="GO:0003700">
    <property type="term" value="F:DNA-binding transcription factor activity"/>
    <property type="evidence" value="ECO:0007669"/>
    <property type="project" value="TreeGrafter"/>
</dbReference>
<name>A0A285VS25_9MICO</name>
<organism evidence="7 8">
    <name type="scientific">Ornithinimicrobium cerasi</name>
    <dbReference type="NCBI Taxonomy" id="2248773"/>
    <lineage>
        <taxon>Bacteria</taxon>
        <taxon>Bacillati</taxon>
        <taxon>Actinomycetota</taxon>
        <taxon>Actinomycetes</taxon>
        <taxon>Micrococcales</taxon>
        <taxon>Ornithinimicrobiaceae</taxon>
        <taxon>Ornithinimicrobium</taxon>
    </lineage>
</organism>
<keyword evidence="8" id="KW-1185">Reference proteome</keyword>
<keyword evidence="1" id="KW-0805">Transcription regulation</keyword>
<keyword evidence="2" id="KW-0238">DNA-binding</keyword>
<dbReference type="SUPFAM" id="SSF55781">
    <property type="entry name" value="GAF domain-like"/>
    <property type="match status" value="1"/>
</dbReference>
<dbReference type="InterPro" id="IPR036388">
    <property type="entry name" value="WH-like_DNA-bd_sf"/>
</dbReference>
<evidence type="ECO:0000313" key="8">
    <source>
        <dbReference type="Proteomes" id="UP000219688"/>
    </source>
</evidence>
<gene>
    <name evidence="7" type="ORF">SAMN05421879_109104</name>
</gene>
<dbReference type="PANTHER" id="PTHR30136:SF24">
    <property type="entry name" value="HTH-TYPE TRANSCRIPTIONAL REPRESSOR ALLR"/>
    <property type="match status" value="1"/>
</dbReference>
<dbReference type="SUPFAM" id="SSF46785">
    <property type="entry name" value="Winged helix' DNA-binding domain"/>
    <property type="match status" value="1"/>
</dbReference>
<dbReference type="AlphaFoldDB" id="A0A285VS25"/>
<dbReference type="InterPro" id="IPR029016">
    <property type="entry name" value="GAF-like_dom_sf"/>
</dbReference>
<dbReference type="Proteomes" id="UP000219688">
    <property type="component" value="Unassembled WGS sequence"/>
</dbReference>
<proteinExistence type="predicted"/>
<dbReference type="EMBL" id="OBQK01000009">
    <property type="protein sequence ID" value="SOC56894.1"/>
    <property type="molecule type" value="Genomic_DNA"/>
</dbReference>
<feature type="domain" description="HTH iclR-type" evidence="5">
    <location>
        <begin position="35"/>
        <end position="96"/>
    </location>
</feature>
<dbReference type="GO" id="GO:0045892">
    <property type="term" value="P:negative regulation of DNA-templated transcription"/>
    <property type="evidence" value="ECO:0007669"/>
    <property type="project" value="TreeGrafter"/>
</dbReference>
<feature type="domain" description="IclR-ED" evidence="6">
    <location>
        <begin position="97"/>
        <end position="253"/>
    </location>
</feature>
<dbReference type="SMART" id="SM00346">
    <property type="entry name" value="HTH_ICLR"/>
    <property type="match status" value="1"/>
</dbReference>
<dbReference type="InterPro" id="IPR014757">
    <property type="entry name" value="Tscrpt_reg_IclR_C"/>
</dbReference>
<evidence type="ECO:0000313" key="7">
    <source>
        <dbReference type="EMBL" id="SOC56894.1"/>
    </source>
</evidence>
<dbReference type="InterPro" id="IPR005471">
    <property type="entry name" value="Tscrpt_reg_IclR_N"/>
</dbReference>
<dbReference type="Gene3D" id="1.10.10.10">
    <property type="entry name" value="Winged helix-like DNA-binding domain superfamily/Winged helix DNA-binding domain"/>
    <property type="match status" value="1"/>
</dbReference>
<sequence>MARVDRTGPRDRGDLGPVATAAGSPAGELPDGIGSQTLDRGLLVLEAVTEAQEPLSVADLADRTGLHRSIVYRMVRTLEHHRLLSRAADGRYRPGARLAVLARTVFPSLRTAAASPLVELARRTGMTAFVVVPEGDLAVTLDVEEPRRSLAHVSYRPGVQHPLSAGAPGLAILAGRAPVEGERPEVEEARRRGWTRSHGEVIPGYRSCAAPVRDRTGACVGAICVVYVGDTPAEDLAPHLTAAARATEDALAGA</sequence>
<dbReference type="PROSITE" id="PS51078">
    <property type="entry name" value="ICLR_ED"/>
    <property type="match status" value="1"/>
</dbReference>
<feature type="region of interest" description="Disordered" evidence="4">
    <location>
        <begin position="1"/>
        <end position="33"/>
    </location>
</feature>
<dbReference type="InterPro" id="IPR050707">
    <property type="entry name" value="HTH_MetabolicPath_Reg"/>
</dbReference>
<dbReference type="Pfam" id="PF01614">
    <property type="entry name" value="IclR_C"/>
    <property type="match status" value="1"/>
</dbReference>
<evidence type="ECO:0000259" key="5">
    <source>
        <dbReference type="PROSITE" id="PS51077"/>
    </source>
</evidence>
<reference evidence="8" key="1">
    <citation type="submission" date="2017-08" db="EMBL/GenBank/DDBJ databases">
        <authorList>
            <person name="Varghese N."/>
            <person name="Submissions S."/>
        </authorList>
    </citation>
    <scope>NUCLEOTIDE SEQUENCE [LARGE SCALE GENOMIC DNA]</scope>
    <source>
        <strain evidence="8">USBA17B2</strain>
    </source>
</reference>
<feature type="compositionally biased region" description="Basic and acidic residues" evidence="4">
    <location>
        <begin position="1"/>
        <end position="14"/>
    </location>
</feature>
<evidence type="ECO:0000256" key="1">
    <source>
        <dbReference type="ARBA" id="ARBA00023015"/>
    </source>
</evidence>
<accession>A0A285VS25</accession>
<protein>
    <submittedName>
        <fullName evidence="7">Transcriptional regulator, IclR family</fullName>
    </submittedName>
</protein>